<proteinExistence type="predicted"/>
<evidence type="ECO:0000313" key="3">
    <source>
        <dbReference type="EMBL" id="MFC5673953.1"/>
    </source>
</evidence>
<evidence type="ECO:0000256" key="2">
    <source>
        <dbReference type="SAM" id="MobiDB-lite"/>
    </source>
</evidence>
<keyword evidence="1 3" id="KW-0378">Hydrolase</keyword>
<dbReference type="EC" id="3.5.1.5" evidence="3"/>
<gene>
    <name evidence="3" type="ORF">ACFP2V_28865</name>
</gene>
<dbReference type="Pfam" id="PF00547">
    <property type="entry name" value="Urease_gamma"/>
    <property type="match status" value="1"/>
</dbReference>
<sequence length="36" mass="3898">MVTQVQVEGTFDDGTQLVTCGNPISRTPKDTQDTSQ</sequence>
<dbReference type="InterPro" id="IPR002026">
    <property type="entry name" value="Urease_gamma/gamma-beta_su"/>
</dbReference>
<feature type="region of interest" description="Disordered" evidence="2">
    <location>
        <begin position="1"/>
        <end position="36"/>
    </location>
</feature>
<comment type="caution">
    <text evidence="3">The sequence shown here is derived from an EMBL/GenBank/DDBJ whole genome shotgun (WGS) entry which is preliminary data.</text>
</comment>
<reference evidence="4" key="1">
    <citation type="journal article" date="2019" name="Int. J. Syst. Evol. Microbiol.">
        <title>The Global Catalogue of Microorganisms (GCM) 10K type strain sequencing project: providing services to taxonomists for standard genome sequencing and annotation.</title>
        <authorList>
            <consortium name="The Broad Institute Genomics Platform"/>
            <consortium name="The Broad Institute Genome Sequencing Center for Infectious Disease"/>
            <person name="Wu L."/>
            <person name="Ma J."/>
        </authorList>
    </citation>
    <scope>NUCLEOTIDE SEQUENCE [LARGE SCALE GENOMIC DNA]</scope>
    <source>
        <strain evidence="4">JCM 13852</strain>
    </source>
</reference>
<dbReference type="Proteomes" id="UP001596183">
    <property type="component" value="Unassembled WGS sequence"/>
</dbReference>
<dbReference type="EMBL" id="JBHSPC010000100">
    <property type="protein sequence ID" value="MFC5673953.1"/>
    <property type="molecule type" value="Genomic_DNA"/>
</dbReference>
<organism evidence="3 4">
    <name type="scientific">Streptomyces incanus</name>
    <dbReference type="NCBI Taxonomy" id="887453"/>
    <lineage>
        <taxon>Bacteria</taxon>
        <taxon>Bacillati</taxon>
        <taxon>Actinomycetota</taxon>
        <taxon>Actinomycetes</taxon>
        <taxon>Kitasatosporales</taxon>
        <taxon>Streptomycetaceae</taxon>
        <taxon>Streptomyces</taxon>
    </lineage>
</organism>
<dbReference type="RefSeq" id="WP_381218354.1">
    <property type="nucleotide sequence ID" value="NZ_JBHSPC010000100.1"/>
</dbReference>
<evidence type="ECO:0000256" key="1">
    <source>
        <dbReference type="ARBA" id="ARBA00022801"/>
    </source>
</evidence>
<keyword evidence="4" id="KW-1185">Reference proteome</keyword>
<name>A0ABW0XVJ1_9ACTN</name>
<protein>
    <submittedName>
        <fullName evidence="3">Urease subunit gamma</fullName>
        <ecNumber evidence="3">3.5.1.5</ecNumber>
    </submittedName>
</protein>
<feature type="compositionally biased region" description="Polar residues" evidence="2">
    <location>
        <begin position="16"/>
        <end position="25"/>
    </location>
</feature>
<dbReference type="GO" id="GO:0009039">
    <property type="term" value="F:urease activity"/>
    <property type="evidence" value="ECO:0007669"/>
    <property type="project" value="UniProtKB-EC"/>
</dbReference>
<accession>A0ABW0XVJ1</accession>
<evidence type="ECO:0000313" key="4">
    <source>
        <dbReference type="Proteomes" id="UP001596183"/>
    </source>
</evidence>
<dbReference type="InterPro" id="IPR036463">
    <property type="entry name" value="Urease_gamma_sf"/>
</dbReference>
<dbReference type="Gene3D" id="3.30.280.10">
    <property type="entry name" value="Urease, gamma-like subunit"/>
    <property type="match status" value="1"/>
</dbReference>
<feature type="compositionally biased region" description="Basic and acidic residues" evidence="2">
    <location>
        <begin position="27"/>
        <end position="36"/>
    </location>
</feature>
<dbReference type="SUPFAM" id="SSF54111">
    <property type="entry name" value="Urease, gamma-subunit"/>
    <property type="match status" value="1"/>
</dbReference>